<dbReference type="Pfam" id="PF06980">
    <property type="entry name" value="DUF1302"/>
    <property type="match status" value="1"/>
</dbReference>
<reference evidence="2 3" key="1">
    <citation type="submission" date="2016-10" db="EMBL/GenBank/DDBJ databases">
        <authorList>
            <person name="de Groot N.N."/>
        </authorList>
    </citation>
    <scope>NUCLEOTIDE SEQUENCE [LARGE SCALE GENOMIC DNA]</scope>
    <source>
        <strain evidence="2 3">DSM 25927</strain>
    </source>
</reference>
<dbReference type="OrthoDB" id="7000272at2"/>
<dbReference type="PROSITE" id="PS51257">
    <property type="entry name" value="PROKAR_LIPOPROTEIN"/>
    <property type="match status" value="1"/>
</dbReference>
<accession>A0A1H9CR86</accession>
<evidence type="ECO:0000313" key="2">
    <source>
        <dbReference type="EMBL" id="SEQ03567.1"/>
    </source>
</evidence>
<dbReference type="Proteomes" id="UP000199233">
    <property type="component" value="Unassembled WGS sequence"/>
</dbReference>
<evidence type="ECO:0000256" key="1">
    <source>
        <dbReference type="SAM" id="SignalP"/>
    </source>
</evidence>
<dbReference type="RefSeq" id="WP_093282822.1">
    <property type="nucleotide sequence ID" value="NZ_FOFS01000003.1"/>
</dbReference>
<evidence type="ECO:0000313" key="3">
    <source>
        <dbReference type="Proteomes" id="UP000199233"/>
    </source>
</evidence>
<gene>
    <name evidence="2" type="ORF">SAMN04488038_103147</name>
</gene>
<keyword evidence="1" id="KW-0732">Signal</keyword>
<organism evidence="2 3">
    <name type="scientific">Solimonas aquatica</name>
    <dbReference type="NCBI Taxonomy" id="489703"/>
    <lineage>
        <taxon>Bacteria</taxon>
        <taxon>Pseudomonadati</taxon>
        <taxon>Pseudomonadota</taxon>
        <taxon>Gammaproteobacteria</taxon>
        <taxon>Nevskiales</taxon>
        <taxon>Nevskiaceae</taxon>
        <taxon>Solimonas</taxon>
    </lineage>
</organism>
<name>A0A1H9CR86_9GAMM</name>
<dbReference type="AlphaFoldDB" id="A0A1H9CR86"/>
<evidence type="ECO:0008006" key="4">
    <source>
        <dbReference type="Google" id="ProtNLM"/>
    </source>
</evidence>
<protein>
    <recommendedName>
        <fullName evidence="4">DUF1302 domain-containing protein</fullName>
    </recommendedName>
</protein>
<feature type="chain" id="PRO_5011777924" description="DUF1302 domain-containing protein" evidence="1">
    <location>
        <begin position="24"/>
        <end position="849"/>
    </location>
</feature>
<dbReference type="EMBL" id="FOFS01000003">
    <property type="protein sequence ID" value="SEQ03567.1"/>
    <property type="molecule type" value="Genomic_DNA"/>
</dbReference>
<feature type="signal peptide" evidence="1">
    <location>
        <begin position="1"/>
        <end position="23"/>
    </location>
</feature>
<dbReference type="InterPro" id="IPR010727">
    <property type="entry name" value="DUF1302"/>
</dbReference>
<dbReference type="STRING" id="489703.SAMN04488038_103147"/>
<proteinExistence type="predicted"/>
<keyword evidence="3" id="KW-1185">Reference proteome</keyword>
<sequence>MKLRPLYLPLMAAIGCASGPSYAIDLKLFDGDVTGTLNTTFTFGAAMRMEGRAKDLVGKVDLDPNLCSRQYQTCQGLFRDQTYPAQHLAAAPGQASMRADDGNLNYGKYDLTQTVAKVTQDITLNWEDFGFFAKWLYFYDFTNNNFTEYHPNMITPQNVDQVGITGDPIANRYFTHVYGPGAVVRNKRNDGATLRQIGTAMQLLDANVFGKLPLWGEKELSFKIGRQTVNWGESTLLAINSINQANPVNANNLFRLGTQVEEVFTPVGMVFASIEPFSNATIEAFYQFEWQPLDAPPPGSYFATNDLGTRNAGKSVNFSFGATPDDPDRAWDGDTANTRKGYFDNPLALITPTTGTLTRERDMDASNQGQFGLAFKYYAEDLGSGTEFGVYFMNYHSKLPYVSFFAAPTSCSHNANVVNTVTFFQACNNIPAVADANARAQLQQDGLGLIAQQLIANPLGIAADTGALNLTDLPATLATLQGLLAGGDPNAPLSDSAELDQPRIVFEYPENIQLYGLSFNTTYGDYSFQGEVAYRPNLPMQVAITDLGFAALGPTLQSCGNSPEGGCAGTRSGAGWDEAGNRTTYGSSDFLDAEGNNPYRDTVNLLVGHLPGSARSYPSFVVPYRGGVVGENPGTDTSKPYNRKNPGYIRGYERFDIFQFNLGFTRVLGATENWIKADQIQLVGEWGAAWVPGLPSLDHLQIDAPGVFYHASAGADGSGADGSRQACSTNTACHVGGDGLRFNPHQANLRAFVDKFSTGYRLISIVKYESVLPGISLQPFMIWAHDVKGTSPGPAENFVEGRRQLIANLETRYKSFMSFTLGYTWYIGGGANNLLRDRDFAQAFLKLQF</sequence>